<reference evidence="11" key="1">
    <citation type="journal article" date="2013" name="Eukaryot. Cell">
        <title>Extremely Reduced Levels of Heterozygosity in the Vertebrate Pathogen Encephalitozoon cuniculi.</title>
        <authorList>
            <person name="Selman M."/>
            <person name="Sak B."/>
            <person name="Kvac M."/>
            <person name="Farinelli L."/>
            <person name="Weiss L.M."/>
            <person name="Corradi N."/>
        </authorList>
    </citation>
    <scope>NUCLEOTIDE SEQUENCE</scope>
</reference>
<keyword evidence="7" id="KW-0446">Lipid-binding</keyword>
<dbReference type="VEuPathDB" id="MicrosporidiaDB:M970_051300"/>
<evidence type="ECO:0000256" key="6">
    <source>
        <dbReference type="ARBA" id="ARBA00023055"/>
    </source>
</evidence>
<dbReference type="InterPro" id="IPR031468">
    <property type="entry name" value="SMP_LBD"/>
</dbReference>
<evidence type="ECO:0000256" key="2">
    <source>
        <dbReference type="ARBA" id="ARBA00022448"/>
    </source>
</evidence>
<keyword evidence="8" id="KW-0472">Membrane</keyword>
<dbReference type="GO" id="GO:0015914">
    <property type="term" value="P:phospholipid transport"/>
    <property type="evidence" value="ECO:0007669"/>
    <property type="project" value="TreeGrafter"/>
</dbReference>
<dbReference type="PROSITE" id="PS51847">
    <property type="entry name" value="SMP"/>
    <property type="match status" value="1"/>
</dbReference>
<evidence type="ECO:0000256" key="9">
    <source>
        <dbReference type="SAM" id="SignalP"/>
    </source>
</evidence>
<evidence type="ECO:0000256" key="5">
    <source>
        <dbReference type="ARBA" id="ARBA00022989"/>
    </source>
</evidence>
<dbReference type="GO" id="GO:0005789">
    <property type="term" value="C:endoplasmic reticulum membrane"/>
    <property type="evidence" value="ECO:0007669"/>
    <property type="project" value="UniProtKB-SubCell"/>
</dbReference>
<dbReference type="PANTHER" id="PTHR13466:SF0">
    <property type="entry name" value="SMP-LTD DOMAIN-CONTAINING PROTEIN"/>
    <property type="match status" value="1"/>
</dbReference>
<dbReference type="AlphaFoldDB" id="M1K3B6"/>
<gene>
    <name evidence="11" type="ORF">ECU05_1300</name>
</gene>
<keyword evidence="4" id="KW-0256">Endoplasmic reticulum</keyword>
<evidence type="ECO:0000259" key="10">
    <source>
        <dbReference type="PROSITE" id="PS51847"/>
    </source>
</evidence>
<dbReference type="VEuPathDB" id="MicrosporidiaDB:AEWQ_051300"/>
<dbReference type="GO" id="GO:0032865">
    <property type="term" value="C:ERMES complex"/>
    <property type="evidence" value="ECO:0007669"/>
    <property type="project" value="TreeGrafter"/>
</dbReference>
<comment type="subcellular location">
    <subcellularLocation>
        <location evidence="1">Endoplasmic reticulum membrane</location>
    </subcellularLocation>
</comment>
<dbReference type="VEuPathDB" id="MicrosporidiaDB:AEWR_051300"/>
<accession>M1K3B6</accession>
<keyword evidence="9" id="KW-0732">Signal</keyword>
<keyword evidence="3" id="KW-0812">Transmembrane</keyword>
<feature type="domain" description="SMP-LTD" evidence="10">
    <location>
        <begin position="60"/>
        <end position="349"/>
    </location>
</feature>
<keyword evidence="6" id="KW-0445">Lipid transport</keyword>
<feature type="chain" id="PRO_5004015180" description="SMP-LTD domain-containing protein" evidence="9">
    <location>
        <begin position="21"/>
        <end position="961"/>
    </location>
</feature>
<dbReference type="EMBL" id="KC513607">
    <property type="protein sequence ID" value="AGE95353.1"/>
    <property type="molecule type" value="Genomic_DNA"/>
</dbReference>
<name>M1K3B6_ENCCN</name>
<evidence type="ECO:0000256" key="4">
    <source>
        <dbReference type="ARBA" id="ARBA00022824"/>
    </source>
</evidence>
<evidence type="ECO:0000256" key="8">
    <source>
        <dbReference type="ARBA" id="ARBA00023136"/>
    </source>
</evidence>
<evidence type="ECO:0000256" key="1">
    <source>
        <dbReference type="ARBA" id="ARBA00004586"/>
    </source>
</evidence>
<evidence type="ECO:0000256" key="3">
    <source>
        <dbReference type="ARBA" id="ARBA00022692"/>
    </source>
</evidence>
<sequence>MLGFVVGFIIGLLSFPVVYCLSPRAVVEVNKKKMLRISNRSKGVEINDEQMRTVIRSMHRCKDTHWVNAVLQRLYFEISRSYAIEGRIKSLILKRFEASGIGKYFKSIDVVEVALGKEAPYVESIQVVSDDDIRRIISEEDHKCIDNEEEKLLLLEDEIKKSLELGDEAFGEEDGCAIASDESPLPEEAGDVSIEAEMDAGSRGKRASTVSPNFLKSCFTSQDKEASRMTFSQKVFERLQVLVGIRYKGGAQISLSLELPKRITLKTTILVNGVKGDVLVRIPSKDYDTRYEYCFLSKPALSITVESGISREIGRLYFRKSISNFIERYIRHLVSRTMVYPLWSGQYLPFIVPPIKDVVHKIEKVTLENHSVQIPQIVESILLYSSMDYKIVEVDGDVVYRNTGYLINGRERILCTHFPIPRSSLKVSHFMGKNRLFRGLTLQESKIMNQLYGWTIFSDVILRFRGLWMKSLLTPDSSLVELVFEGERYEFVRIVVKNSLVFQRNDPKNPEFIVFRIVDEVLYIYQYVVTEHLMINKRRISKLRQKLDFRPFKALGSTSLYKLIRFSKKMVLDYIKKPPNEMTEATMESPSVEKNEDAKTELVEIFEDIKNSFSEEEYYSKKMCSKAPFESIYRVLSQDEVRIKLFSEDCGIYTVINEADNIRSIVIECGVQSRSSPPVFQASSCSDATLEVEEDFIIHSYFDGDIIIDVKFGKEKEVLIYKVVKMGESLYGYNSKIVLYYSKSMNLRFPNYFVEAFQLRIRQDEYLGIASECPYSTSFVEKEFRKEVEISKGAMYIEFYTDVPDDYSLTVHELSTGDLVYDIYKIITSRKARIVLPVVKEREVFAIALTPKFNRNRRIHHRILSLPEQFSTETLVDCNIGLSRNMKFYCPISGRTDSVIFWEKANDDEVKGYIENSDTKIMISKNGTMRTDNREYNIYYKNKGEKKREIRVFLGISLRRT</sequence>
<evidence type="ECO:0000256" key="7">
    <source>
        <dbReference type="ARBA" id="ARBA00023121"/>
    </source>
</evidence>
<evidence type="ECO:0000313" key="11">
    <source>
        <dbReference type="EMBL" id="AGE95353.1"/>
    </source>
</evidence>
<dbReference type="VEuPathDB" id="MicrosporidiaDB:ECU05_1300"/>
<protein>
    <recommendedName>
        <fullName evidence="10">SMP-LTD domain-containing protein</fullName>
    </recommendedName>
</protein>
<dbReference type="PANTHER" id="PTHR13466">
    <property type="entry name" value="TEX2 PROTEIN-RELATED"/>
    <property type="match status" value="1"/>
</dbReference>
<feature type="signal peptide" evidence="9">
    <location>
        <begin position="1"/>
        <end position="20"/>
    </location>
</feature>
<dbReference type="GO" id="GO:0008289">
    <property type="term" value="F:lipid binding"/>
    <property type="evidence" value="ECO:0007669"/>
    <property type="project" value="UniProtKB-KW"/>
</dbReference>
<dbReference type="GO" id="GO:1990456">
    <property type="term" value="P:mitochondrion-endoplasmic reticulum membrane tethering"/>
    <property type="evidence" value="ECO:0007669"/>
    <property type="project" value="TreeGrafter"/>
</dbReference>
<keyword evidence="2" id="KW-0813">Transport</keyword>
<organism evidence="11">
    <name type="scientific">Encephalitozoon cuniculi</name>
    <name type="common">Microsporidian parasite</name>
    <dbReference type="NCBI Taxonomy" id="6035"/>
    <lineage>
        <taxon>Eukaryota</taxon>
        <taxon>Fungi</taxon>
        <taxon>Fungi incertae sedis</taxon>
        <taxon>Microsporidia</taxon>
        <taxon>Unikaryonidae</taxon>
        <taxon>Encephalitozoon</taxon>
    </lineage>
</organism>
<proteinExistence type="predicted"/>
<dbReference type="VEuPathDB" id="MicrosporidiaDB:AEWD_051300"/>
<keyword evidence="5" id="KW-1133">Transmembrane helix</keyword>